<dbReference type="InterPro" id="IPR011013">
    <property type="entry name" value="Gal_mutarotase_sf_dom"/>
</dbReference>
<dbReference type="Pfam" id="PF03633">
    <property type="entry name" value="Glyco_hydro_65C"/>
    <property type="match status" value="1"/>
</dbReference>
<dbReference type="GO" id="GO:0016757">
    <property type="term" value="F:glycosyltransferase activity"/>
    <property type="evidence" value="ECO:0007669"/>
    <property type="project" value="UniProtKB-KW"/>
</dbReference>
<name>A0A9P3WTY3_CLODI</name>
<dbReference type="Gene3D" id="2.70.98.40">
    <property type="entry name" value="Glycoside hydrolase, family 65, N-terminal domain"/>
    <property type="match status" value="1"/>
</dbReference>
<reference evidence="9" key="2">
    <citation type="submission" date="2021-06" db="EMBL/GenBank/DDBJ databases">
        <authorList>
            <consortium name="NCBI Pathogen Detection Project"/>
        </authorList>
    </citation>
    <scope>NUCLEOTIDE SEQUENCE</scope>
    <source>
        <strain evidence="9">Clostridioides</strain>
    </source>
</reference>
<protein>
    <submittedName>
        <fullName evidence="9">Glycoside hydrolase family 65 protein</fullName>
    </submittedName>
</protein>
<reference evidence="9" key="1">
    <citation type="journal article" date="2018" name="Genome Biol.">
        <title>SKESA: strategic k-mer extension for scrupulous assemblies.</title>
        <authorList>
            <person name="Souvorov A."/>
            <person name="Agarwala R."/>
            <person name="Lipman D.J."/>
        </authorList>
    </citation>
    <scope>NUCLEOTIDE SEQUENCE</scope>
    <source>
        <strain evidence="9">Clostridioides</strain>
    </source>
</reference>
<evidence type="ECO:0000256" key="5">
    <source>
        <dbReference type="PIRSR" id="PIRSR036289-51"/>
    </source>
</evidence>
<evidence type="ECO:0000313" key="9">
    <source>
        <dbReference type="EMBL" id="HBH2620047.1"/>
    </source>
</evidence>
<keyword evidence="2" id="KW-0328">Glycosyltransferase</keyword>
<dbReference type="PANTHER" id="PTHR11051">
    <property type="entry name" value="GLYCOSYL HYDROLASE-RELATED"/>
    <property type="match status" value="1"/>
</dbReference>
<accession>A0A9P3WTY3</accession>
<evidence type="ECO:0000256" key="4">
    <source>
        <dbReference type="PIRSR" id="PIRSR036289-50"/>
    </source>
</evidence>
<keyword evidence="9" id="KW-0378">Hydrolase</keyword>
<evidence type="ECO:0000259" key="8">
    <source>
        <dbReference type="Pfam" id="PF03636"/>
    </source>
</evidence>
<proteinExistence type="inferred from homology"/>
<feature type="binding site" evidence="5">
    <location>
        <begin position="625"/>
        <end position="626"/>
    </location>
    <ligand>
        <name>substrate</name>
    </ligand>
</feature>
<keyword evidence="3" id="KW-0808">Transferase</keyword>
<feature type="domain" description="Glycoside hydrolase family 65 central catalytic" evidence="6">
    <location>
        <begin position="352"/>
        <end position="713"/>
    </location>
</feature>
<dbReference type="Pfam" id="PF03632">
    <property type="entry name" value="Glyco_hydro_65m"/>
    <property type="match status" value="1"/>
</dbReference>
<dbReference type="GO" id="GO:0004553">
    <property type="term" value="F:hydrolase activity, hydrolyzing O-glycosyl compounds"/>
    <property type="evidence" value="ECO:0007669"/>
    <property type="project" value="TreeGrafter"/>
</dbReference>
<evidence type="ECO:0000313" key="10">
    <source>
        <dbReference type="Proteomes" id="UP000879542"/>
    </source>
</evidence>
<feature type="binding site" evidence="5">
    <location>
        <begin position="385"/>
        <end position="386"/>
    </location>
    <ligand>
        <name>substrate</name>
    </ligand>
</feature>
<evidence type="ECO:0000256" key="1">
    <source>
        <dbReference type="ARBA" id="ARBA00006768"/>
    </source>
</evidence>
<gene>
    <name evidence="9" type="ORF">KRQ00_001803</name>
</gene>
<evidence type="ECO:0000259" key="7">
    <source>
        <dbReference type="Pfam" id="PF03633"/>
    </source>
</evidence>
<comment type="caution">
    <text evidence="9">The sequence shown here is derived from an EMBL/GenBank/DDBJ whole genome shotgun (WGS) entry which is preliminary data.</text>
</comment>
<dbReference type="GO" id="GO:0030246">
    <property type="term" value="F:carbohydrate binding"/>
    <property type="evidence" value="ECO:0007669"/>
    <property type="project" value="InterPro"/>
</dbReference>
<dbReference type="PANTHER" id="PTHR11051:SF8">
    <property type="entry name" value="PROTEIN-GLUCOSYLGALACTOSYLHYDROXYLYSINE GLUCOSIDASE"/>
    <property type="match status" value="1"/>
</dbReference>
<dbReference type="EMBL" id="DAEQIJ010000007">
    <property type="protein sequence ID" value="HBH2620047.1"/>
    <property type="molecule type" value="Genomic_DNA"/>
</dbReference>
<dbReference type="Pfam" id="PF03636">
    <property type="entry name" value="Glyco_hydro_65N"/>
    <property type="match status" value="1"/>
</dbReference>
<feature type="domain" description="Glycoside hydrolase family 65 C-terminal" evidence="7">
    <location>
        <begin position="722"/>
        <end position="783"/>
    </location>
</feature>
<dbReference type="InterPro" id="IPR008928">
    <property type="entry name" value="6-hairpin_glycosidase_sf"/>
</dbReference>
<dbReference type="GO" id="GO:0005975">
    <property type="term" value="P:carbohydrate metabolic process"/>
    <property type="evidence" value="ECO:0007669"/>
    <property type="project" value="InterPro"/>
</dbReference>
<dbReference type="Proteomes" id="UP000879542">
    <property type="component" value="Unassembled WGS sequence"/>
</dbReference>
<comment type="similarity">
    <text evidence="1">Belongs to the glycosyl hydrolase 65 family.</text>
</comment>
<dbReference type="SUPFAM" id="SSF74650">
    <property type="entry name" value="Galactose mutarotase-like"/>
    <property type="match status" value="1"/>
</dbReference>
<sequence>MSLIFTTKDQLIEQGFSKDTIKSNETLFTLANGHLGVRGNIEESDFNNEYIDNMGTYVNGFYEESPITYGESAYGYAKQNQTICKLPNAHIVNFSIEGDCFDLSKGITSEHTRILDLNEGILKRSFIWENSRGKKVKVYIERLVSQDIEELMMISYTITPLNFNGKIKFKNKMENSISMEKFNCEKVDDPRVASINKKQFKIDIKKYNNKYFMNLVTERSKLGLWCGFDSYITCGNITNETYNVSDECIEREIEVYAKKDERLNLEIVVGYSRVYSDLNLNEERLKSLECLESLKCLESEAHLKSLELVLREACDIGFDKVKNIQREKMNKFWTNSDVEIEGDKTLQLGIKTNLFHIYQSAGRDGKTNISAKGLTGDGYEGHYFWDTEMYILPFFIYTQPSIARALLDYRYSILDASRERARELGINKGCLYSWRTINGNECSAYYPAGTAQFHINADIAYGIRTYFEATNDEEFMSQNGLEILIETARFWVEFGDYIESKNNKFCINGVTGPDEYTAIVNNNYYTNLMAKYNLIYAVQMVDKFKHNLFSNEVFRKVKLQEYEVKNWINAAQNMYLPYDEEKKISKQDDSFLEKSVWNFKNTPKEKYPLLLNYHPLTIYRYQVNKQADTVLSALLFPDEFSLEQKKRDFEYYEKITTHDSSLSRSIFGMMASEIGNHEKAYNYFMDTALMDINNLQKNTSDGIHAANMGGTWMSLVYGFAGMKIKNDKLSFEPRIPKHWKNIKFNILFRDNLVSVNIEEYKSYYKLIKGKNISILHDNKEIKLSKNVIEVNNCFKRSN</sequence>
<feature type="active site" description="Proton donor" evidence="4">
    <location>
        <position position="515"/>
    </location>
</feature>
<dbReference type="RefSeq" id="WP_003427367.1">
    <property type="nucleotide sequence ID" value="NZ_AP025558.1"/>
</dbReference>
<dbReference type="InterPro" id="IPR005196">
    <property type="entry name" value="Glyco_hydro_65_N"/>
</dbReference>
<dbReference type="Gene3D" id="2.60.420.10">
    <property type="entry name" value="Maltose phosphorylase, domain 3"/>
    <property type="match status" value="1"/>
</dbReference>
<organism evidence="9 10">
    <name type="scientific">Clostridioides difficile</name>
    <name type="common">Peptoclostridium difficile</name>
    <dbReference type="NCBI Taxonomy" id="1496"/>
    <lineage>
        <taxon>Bacteria</taxon>
        <taxon>Bacillati</taxon>
        <taxon>Bacillota</taxon>
        <taxon>Clostridia</taxon>
        <taxon>Peptostreptococcales</taxon>
        <taxon>Peptostreptococcaceae</taxon>
        <taxon>Clostridioides</taxon>
    </lineage>
</organism>
<dbReference type="AlphaFoldDB" id="A0A9P3WTY3"/>
<evidence type="ECO:0000256" key="3">
    <source>
        <dbReference type="ARBA" id="ARBA00022679"/>
    </source>
</evidence>
<evidence type="ECO:0000259" key="6">
    <source>
        <dbReference type="Pfam" id="PF03632"/>
    </source>
</evidence>
<feature type="domain" description="Glycoside hydrolase family 65 N-terminal" evidence="8">
    <location>
        <begin position="13"/>
        <end position="271"/>
    </location>
</feature>
<dbReference type="Gene3D" id="1.50.10.10">
    <property type="match status" value="1"/>
</dbReference>
<dbReference type="InterPro" id="IPR012341">
    <property type="entry name" value="6hp_glycosidase-like_sf"/>
</dbReference>
<dbReference type="InterPro" id="IPR037018">
    <property type="entry name" value="GH65_N"/>
</dbReference>
<dbReference type="InterPro" id="IPR005194">
    <property type="entry name" value="Glyco_hydro_65_C"/>
</dbReference>
<dbReference type="InterPro" id="IPR017045">
    <property type="entry name" value="Malt_Pase/Glycosyl_Hdrlase"/>
</dbReference>
<dbReference type="PIRSF" id="PIRSF036289">
    <property type="entry name" value="Glycosyl_hydrolase_malt_phosph"/>
    <property type="match status" value="1"/>
</dbReference>
<dbReference type="InterPro" id="IPR005195">
    <property type="entry name" value="Glyco_hydro_65_M"/>
</dbReference>
<dbReference type="SUPFAM" id="SSF48208">
    <property type="entry name" value="Six-hairpin glycosidases"/>
    <property type="match status" value="1"/>
</dbReference>
<evidence type="ECO:0000256" key="2">
    <source>
        <dbReference type="ARBA" id="ARBA00022676"/>
    </source>
</evidence>